<evidence type="ECO:0000256" key="5">
    <source>
        <dbReference type="ARBA" id="ARBA00022617"/>
    </source>
</evidence>
<dbReference type="GO" id="GO:0004497">
    <property type="term" value="F:monooxygenase activity"/>
    <property type="evidence" value="ECO:0007669"/>
    <property type="project" value="UniProtKB-KW"/>
</dbReference>
<dbReference type="Pfam" id="PF00067">
    <property type="entry name" value="p450"/>
    <property type="match status" value="1"/>
</dbReference>
<evidence type="ECO:0000256" key="6">
    <source>
        <dbReference type="ARBA" id="ARBA00022692"/>
    </source>
</evidence>
<comment type="cofactor">
    <cofactor evidence="1 14">
        <name>heme</name>
        <dbReference type="ChEBI" id="CHEBI:30413"/>
    </cofactor>
</comment>
<evidence type="ECO:0000256" key="11">
    <source>
        <dbReference type="ARBA" id="ARBA00023033"/>
    </source>
</evidence>
<keyword evidence="9 15" id="KW-0560">Oxidoreductase</keyword>
<evidence type="ECO:0000256" key="8">
    <source>
        <dbReference type="ARBA" id="ARBA00022989"/>
    </source>
</evidence>
<evidence type="ECO:0000313" key="17">
    <source>
        <dbReference type="Proteomes" id="UP001222325"/>
    </source>
</evidence>
<gene>
    <name evidence="16" type="ORF">B0H15DRAFT_864669</name>
</gene>
<evidence type="ECO:0000256" key="9">
    <source>
        <dbReference type="ARBA" id="ARBA00023002"/>
    </source>
</evidence>
<dbReference type="PROSITE" id="PS00086">
    <property type="entry name" value="CYTOCHROME_P450"/>
    <property type="match status" value="1"/>
</dbReference>
<dbReference type="GO" id="GO:0020037">
    <property type="term" value="F:heme binding"/>
    <property type="evidence" value="ECO:0007669"/>
    <property type="project" value="InterPro"/>
</dbReference>
<evidence type="ECO:0000256" key="2">
    <source>
        <dbReference type="ARBA" id="ARBA00004167"/>
    </source>
</evidence>
<dbReference type="AlphaFoldDB" id="A0AAD6TVB4"/>
<dbReference type="SUPFAM" id="SSF48264">
    <property type="entry name" value="Cytochrome P450"/>
    <property type="match status" value="1"/>
</dbReference>
<keyword evidence="6" id="KW-0812">Transmembrane</keyword>
<dbReference type="PANTHER" id="PTHR46300:SF2">
    <property type="entry name" value="CYTOCHROME P450 MONOOXYGENASE ALNH-RELATED"/>
    <property type="match status" value="1"/>
</dbReference>
<evidence type="ECO:0000256" key="14">
    <source>
        <dbReference type="PIRSR" id="PIRSR602401-1"/>
    </source>
</evidence>
<dbReference type="Gene3D" id="1.10.630.10">
    <property type="entry name" value="Cytochrome P450"/>
    <property type="match status" value="1"/>
</dbReference>
<dbReference type="GO" id="GO:0016020">
    <property type="term" value="C:membrane"/>
    <property type="evidence" value="ECO:0007669"/>
    <property type="project" value="UniProtKB-SubCell"/>
</dbReference>
<evidence type="ECO:0000256" key="13">
    <source>
        <dbReference type="ARBA" id="ARBA00023180"/>
    </source>
</evidence>
<keyword evidence="10 14" id="KW-0408">Iron</keyword>
<dbReference type="PRINTS" id="PR00463">
    <property type="entry name" value="EP450I"/>
</dbReference>
<evidence type="ECO:0000256" key="3">
    <source>
        <dbReference type="ARBA" id="ARBA00005179"/>
    </source>
</evidence>
<evidence type="ECO:0000256" key="12">
    <source>
        <dbReference type="ARBA" id="ARBA00023136"/>
    </source>
</evidence>
<comment type="pathway">
    <text evidence="3">Secondary metabolite biosynthesis.</text>
</comment>
<dbReference type="PRINTS" id="PR00385">
    <property type="entry name" value="P450"/>
</dbReference>
<evidence type="ECO:0000313" key="16">
    <source>
        <dbReference type="EMBL" id="KAJ7076073.1"/>
    </source>
</evidence>
<dbReference type="GO" id="GO:0005506">
    <property type="term" value="F:iron ion binding"/>
    <property type="evidence" value="ECO:0007669"/>
    <property type="project" value="InterPro"/>
</dbReference>
<feature type="binding site" description="axial binding residue" evidence="14">
    <location>
        <position position="292"/>
    </location>
    <ligand>
        <name>heme</name>
        <dbReference type="ChEBI" id="CHEBI:30413"/>
    </ligand>
    <ligandPart>
        <name>Fe</name>
        <dbReference type="ChEBI" id="CHEBI:18248"/>
    </ligandPart>
</feature>
<dbReference type="InterPro" id="IPR017972">
    <property type="entry name" value="Cyt_P450_CS"/>
</dbReference>
<evidence type="ECO:0000256" key="4">
    <source>
        <dbReference type="ARBA" id="ARBA00010617"/>
    </source>
</evidence>
<dbReference type="InterPro" id="IPR050364">
    <property type="entry name" value="Cytochrome_P450_fung"/>
</dbReference>
<keyword evidence="11 15" id="KW-0503">Monooxygenase</keyword>
<proteinExistence type="inferred from homology"/>
<name>A0AAD6TVB4_9AGAR</name>
<keyword evidence="17" id="KW-1185">Reference proteome</keyword>
<dbReference type="GO" id="GO:0016705">
    <property type="term" value="F:oxidoreductase activity, acting on paired donors, with incorporation or reduction of molecular oxygen"/>
    <property type="evidence" value="ECO:0007669"/>
    <property type="project" value="InterPro"/>
</dbReference>
<organism evidence="16 17">
    <name type="scientific">Mycena belliarum</name>
    <dbReference type="NCBI Taxonomy" id="1033014"/>
    <lineage>
        <taxon>Eukaryota</taxon>
        <taxon>Fungi</taxon>
        <taxon>Dikarya</taxon>
        <taxon>Basidiomycota</taxon>
        <taxon>Agaricomycotina</taxon>
        <taxon>Agaricomycetes</taxon>
        <taxon>Agaricomycetidae</taxon>
        <taxon>Agaricales</taxon>
        <taxon>Marasmiineae</taxon>
        <taxon>Mycenaceae</taxon>
        <taxon>Mycena</taxon>
    </lineage>
</organism>
<comment type="subcellular location">
    <subcellularLocation>
        <location evidence="2">Membrane</location>
        <topology evidence="2">Single-pass membrane protein</topology>
    </subcellularLocation>
</comment>
<keyword evidence="13" id="KW-0325">Glycoprotein</keyword>
<protein>
    <submittedName>
        <fullName evidence="16">Cytochrome P450</fullName>
    </submittedName>
</protein>
<dbReference type="InterPro" id="IPR002401">
    <property type="entry name" value="Cyt_P450_E_grp-I"/>
</dbReference>
<evidence type="ECO:0000256" key="7">
    <source>
        <dbReference type="ARBA" id="ARBA00022723"/>
    </source>
</evidence>
<dbReference type="PANTHER" id="PTHR46300">
    <property type="entry name" value="P450, PUTATIVE (EUROFUNG)-RELATED-RELATED"/>
    <property type="match status" value="1"/>
</dbReference>
<dbReference type="Proteomes" id="UP001222325">
    <property type="component" value="Unassembled WGS sequence"/>
</dbReference>
<comment type="caution">
    <text evidence="16">The sequence shown here is derived from an EMBL/GenBank/DDBJ whole genome shotgun (WGS) entry which is preliminary data.</text>
</comment>
<dbReference type="InterPro" id="IPR001128">
    <property type="entry name" value="Cyt_P450"/>
</dbReference>
<keyword evidence="12" id="KW-0472">Membrane</keyword>
<keyword evidence="8" id="KW-1133">Transmembrane helix</keyword>
<dbReference type="InterPro" id="IPR036396">
    <property type="entry name" value="Cyt_P450_sf"/>
</dbReference>
<keyword evidence="5 14" id="KW-0349">Heme</keyword>
<reference evidence="16" key="1">
    <citation type="submission" date="2023-03" db="EMBL/GenBank/DDBJ databases">
        <title>Massive genome expansion in bonnet fungi (Mycena s.s.) driven by repeated elements and novel gene families across ecological guilds.</title>
        <authorList>
            <consortium name="Lawrence Berkeley National Laboratory"/>
            <person name="Harder C.B."/>
            <person name="Miyauchi S."/>
            <person name="Viragh M."/>
            <person name="Kuo A."/>
            <person name="Thoen E."/>
            <person name="Andreopoulos B."/>
            <person name="Lu D."/>
            <person name="Skrede I."/>
            <person name="Drula E."/>
            <person name="Henrissat B."/>
            <person name="Morin E."/>
            <person name="Kohler A."/>
            <person name="Barry K."/>
            <person name="LaButti K."/>
            <person name="Morin E."/>
            <person name="Salamov A."/>
            <person name="Lipzen A."/>
            <person name="Mereny Z."/>
            <person name="Hegedus B."/>
            <person name="Baldrian P."/>
            <person name="Stursova M."/>
            <person name="Weitz H."/>
            <person name="Taylor A."/>
            <person name="Grigoriev I.V."/>
            <person name="Nagy L.G."/>
            <person name="Martin F."/>
            <person name="Kauserud H."/>
        </authorList>
    </citation>
    <scope>NUCLEOTIDE SEQUENCE</scope>
    <source>
        <strain evidence="16">CBHHK173m</strain>
    </source>
</reference>
<evidence type="ECO:0000256" key="10">
    <source>
        <dbReference type="ARBA" id="ARBA00023004"/>
    </source>
</evidence>
<evidence type="ECO:0000256" key="1">
    <source>
        <dbReference type="ARBA" id="ARBA00001971"/>
    </source>
</evidence>
<keyword evidence="7 14" id="KW-0479">Metal-binding</keyword>
<dbReference type="EMBL" id="JARJCN010000085">
    <property type="protein sequence ID" value="KAJ7076073.1"/>
    <property type="molecule type" value="Genomic_DNA"/>
</dbReference>
<accession>A0AAD6TVB4</accession>
<comment type="similarity">
    <text evidence="4 15">Belongs to the cytochrome P450 family.</text>
</comment>
<sequence>MTQLLFDLMTQPESFCSAIRRYTHSIAMVTVYGLRIPCFASPQLDRFYNTLHQFLHILVPGTYPPLDVLPALKYLPARWAPWRSVCGLVKSEMATFHLEHSTAAEKRTVEAPQPNDKDKDSYMDYIMRLGLSFEEYQIFSYTSVPLVEAGSDTSAAFLLSLILILGLYPEHQERARLEIEAVIGTTRMPELEDFKRMPFVDALVKEVVRIRPSFPIGVPHSTTEDIHYKGYVVPKDSTVFLNIYSIFHNPDLFADPEVFNPDRFLGSEHGTRPGMDTDFRDNFNFGAGRRICPGQYVARTTMQLSTMRLIWAFTFGPPVDARTDRLLTRDLDCYAYGFLVAPHPFKCTIQARSAEHRELVARALNEAKSLLRQYEHDYAKKA</sequence>
<evidence type="ECO:0000256" key="15">
    <source>
        <dbReference type="RuleBase" id="RU000461"/>
    </source>
</evidence>